<name>A0AB72Z1C7_9BIFI</name>
<evidence type="ECO:0000313" key="2">
    <source>
        <dbReference type="Proteomes" id="UP000003457"/>
    </source>
</evidence>
<reference evidence="1 2" key="1">
    <citation type="submission" date="2010-10" db="EMBL/GenBank/DDBJ databases">
        <authorList>
            <person name="Durkin A.S."/>
            <person name="Madupu R."/>
            <person name="Torralba M."/>
            <person name="Gillis M."/>
            <person name="Methe B."/>
            <person name="Sutton G."/>
            <person name="Nelson K.E."/>
        </authorList>
    </citation>
    <scope>NUCLEOTIDE SEQUENCE [LARGE SCALE GENOMIC DNA]</scope>
    <source>
        <strain evidence="1 2">JCVIHMP022</strain>
    </source>
</reference>
<sequence>MILGGFDFRKPTFESIRTAIDPKHVTPAIAMLGIIPATGALVLKYQDELRKRADEERKNRDERRNEFSAALERIGSGGSAMSRLAGVHTLVAAADKYPKEYQDETVRILCAYLRSYHSKDDPVIESAVLESLRNHYAKDAQPSWSGHRLDLHGATIRNPFNFDGCEFNKTVNLDGATFEQDFRLADCSFKKLTTRGTIFRQDPQISDPIINESWDIRLSGSSAEKLTITRGIIGKIRISDASCPLSFDACTVKSIDIQKQGTINSIEVKRGTIESINVGLLGTIGSIEVNGGTIKSIEVRHGAIGLIGVDGGVFGSIGVRLGAIESIDIQEQGAIDSIKIQEHGHVPLIETCGGIGSLMIYGGVDELEMTGGVIHAFYPSANNGIKKLDLRGGRVALLIKPQDFEPGVQNQNRVIETVSLMTAITAPVPGSA</sequence>
<protein>
    <submittedName>
        <fullName evidence="1">Uncharacterized protein</fullName>
    </submittedName>
</protein>
<gene>
    <name evidence="1" type="ORF">HMPREF9003_1854</name>
</gene>
<proteinExistence type="predicted"/>
<dbReference type="RefSeq" id="WP_003843408.1">
    <property type="nucleotide sequence ID" value="NZ_AEHJ01000016.1"/>
</dbReference>
<accession>A0AB72Z1C7</accession>
<comment type="caution">
    <text evidence="1">The sequence shown here is derived from an EMBL/GenBank/DDBJ whole genome shotgun (WGS) entry which is preliminary data.</text>
</comment>
<dbReference type="AlphaFoldDB" id="A0AB72Z1C7"/>
<dbReference type="InterPro" id="IPR001646">
    <property type="entry name" value="5peptide_repeat"/>
</dbReference>
<dbReference type="Pfam" id="PF13576">
    <property type="entry name" value="Pentapeptide_3"/>
    <property type="match status" value="1"/>
</dbReference>
<organism evidence="1 2">
    <name type="scientific">Bifidobacterium dentium JCVIHMP022</name>
    <dbReference type="NCBI Taxonomy" id="553191"/>
    <lineage>
        <taxon>Bacteria</taxon>
        <taxon>Bacillati</taxon>
        <taxon>Actinomycetota</taxon>
        <taxon>Actinomycetes</taxon>
        <taxon>Bifidobacteriales</taxon>
        <taxon>Bifidobacteriaceae</taxon>
        <taxon>Bifidobacterium</taxon>
    </lineage>
</organism>
<dbReference type="Proteomes" id="UP000003457">
    <property type="component" value="Unassembled WGS sequence"/>
</dbReference>
<evidence type="ECO:0000313" key="1">
    <source>
        <dbReference type="EMBL" id="EFO77924.1"/>
    </source>
</evidence>
<dbReference type="EMBL" id="AEHJ01000016">
    <property type="protein sequence ID" value="EFO77924.1"/>
    <property type="molecule type" value="Genomic_DNA"/>
</dbReference>